<reference evidence="5" key="1">
    <citation type="journal article" date="2012" name="Science">
        <title>The Paleozoic origin of enzymatic lignin decomposition reconstructed from 31 fungal genomes.</title>
        <authorList>
            <person name="Floudas D."/>
            <person name="Binder M."/>
            <person name="Riley R."/>
            <person name="Barry K."/>
            <person name="Blanchette R.A."/>
            <person name="Henrissat B."/>
            <person name="Martinez A.T."/>
            <person name="Otillar R."/>
            <person name="Spatafora J.W."/>
            <person name="Yadav J.S."/>
            <person name="Aerts A."/>
            <person name="Benoit I."/>
            <person name="Boyd A."/>
            <person name="Carlson A."/>
            <person name="Copeland A."/>
            <person name="Coutinho P.M."/>
            <person name="de Vries R.P."/>
            <person name="Ferreira P."/>
            <person name="Findley K."/>
            <person name="Foster B."/>
            <person name="Gaskell J."/>
            <person name="Glotzer D."/>
            <person name="Gorecki P."/>
            <person name="Heitman J."/>
            <person name="Hesse C."/>
            <person name="Hori C."/>
            <person name="Igarashi K."/>
            <person name="Jurgens J.A."/>
            <person name="Kallen N."/>
            <person name="Kersten P."/>
            <person name="Kohler A."/>
            <person name="Kuees U."/>
            <person name="Kumar T.K.A."/>
            <person name="Kuo A."/>
            <person name="LaButti K."/>
            <person name="Larrondo L.F."/>
            <person name="Lindquist E."/>
            <person name="Ling A."/>
            <person name="Lombard V."/>
            <person name="Lucas S."/>
            <person name="Lundell T."/>
            <person name="Martin R."/>
            <person name="McLaughlin D.J."/>
            <person name="Morgenstern I."/>
            <person name="Morin E."/>
            <person name="Murat C."/>
            <person name="Nagy L.G."/>
            <person name="Nolan M."/>
            <person name="Ohm R.A."/>
            <person name="Patyshakuliyeva A."/>
            <person name="Rokas A."/>
            <person name="Ruiz-Duenas F.J."/>
            <person name="Sabat G."/>
            <person name="Salamov A."/>
            <person name="Samejima M."/>
            <person name="Schmutz J."/>
            <person name="Slot J.C."/>
            <person name="St John F."/>
            <person name="Stenlid J."/>
            <person name="Sun H."/>
            <person name="Sun S."/>
            <person name="Syed K."/>
            <person name="Tsang A."/>
            <person name="Wiebenga A."/>
            <person name="Young D."/>
            <person name="Pisabarro A."/>
            <person name="Eastwood D.C."/>
            <person name="Martin F."/>
            <person name="Cullen D."/>
            <person name="Grigoriev I.V."/>
            <person name="Hibbett D.S."/>
        </authorList>
    </citation>
    <scope>NUCLEOTIDE SEQUENCE [LARGE SCALE GENOMIC DNA]</scope>
    <source>
        <strain evidence="5">RWD-64-598 SS2</strain>
    </source>
</reference>
<feature type="signal peptide" evidence="2">
    <location>
        <begin position="1"/>
        <end position="20"/>
    </location>
</feature>
<dbReference type="InterPro" id="IPR018466">
    <property type="entry name" value="Kre9/Knh1-like_N"/>
</dbReference>
<accession>R7SHL2</accession>
<feature type="chain" id="PRO_5004455549" description="Yeast cell wall synthesis Kre9/Knh1-like N-terminal domain-containing protein" evidence="2">
    <location>
        <begin position="21"/>
        <end position="142"/>
    </location>
</feature>
<evidence type="ECO:0000256" key="2">
    <source>
        <dbReference type="SAM" id="SignalP"/>
    </source>
</evidence>
<sequence>MKSFAAVAATLFSLGAVVLARPMDVYAPKVTSPDSDSIWSAGKNYTITWDASSPPKQITNPIGHIILRANGVSWTNTTLAKGFNITDGTVQVTAPDVPTGTHYSVVLFGDSGNWSPDFTIFGSDNSDGSDGSGLELSADASS</sequence>
<name>R7SHL2_CONPW</name>
<dbReference type="Pfam" id="PF10342">
    <property type="entry name" value="Kre9_KNH"/>
    <property type="match status" value="1"/>
</dbReference>
<gene>
    <name evidence="4" type="ORF">CONPUDRAFT_85739</name>
</gene>
<dbReference type="Proteomes" id="UP000053558">
    <property type="component" value="Unassembled WGS sequence"/>
</dbReference>
<evidence type="ECO:0000313" key="5">
    <source>
        <dbReference type="Proteomes" id="UP000053558"/>
    </source>
</evidence>
<keyword evidence="5" id="KW-1185">Reference proteome</keyword>
<proteinExistence type="predicted"/>
<dbReference type="AlphaFoldDB" id="R7SHL2"/>
<dbReference type="OMA" id="TWDTANH"/>
<dbReference type="EMBL" id="JH711591">
    <property type="protein sequence ID" value="EIW74559.1"/>
    <property type="molecule type" value="Genomic_DNA"/>
</dbReference>
<protein>
    <recommendedName>
        <fullName evidence="3">Yeast cell wall synthesis Kre9/Knh1-like N-terminal domain-containing protein</fullName>
    </recommendedName>
</protein>
<evidence type="ECO:0000313" key="4">
    <source>
        <dbReference type="EMBL" id="EIW74559.1"/>
    </source>
</evidence>
<dbReference type="GeneID" id="19211008"/>
<keyword evidence="1 2" id="KW-0732">Signal</keyword>
<feature type="domain" description="Yeast cell wall synthesis Kre9/Knh1-like N-terminal" evidence="3">
    <location>
        <begin position="32"/>
        <end position="120"/>
    </location>
</feature>
<dbReference type="KEGG" id="cput:CONPUDRAFT_85739"/>
<dbReference type="OrthoDB" id="2317741at2759"/>
<evidence type="ECO:0000256" key="1">
    <source>
        <dbReference type="ARBA" id="ARBA00022729"/>
    </source>
</evidence>
<evidence type="ECO:0000259" key="3">
    <source>
        <dbReference type="Pfam" id="PF10342"/>
    </source>
</evidence>
<organism evidence="4 5">
    <name type="scientific">Coniophora puteana (strain RWD-64-598)</name>
    <name type="common">Brown rot fungus</name>
    <dbReference type="NCBI Taxonomy" id="741705"/>
    <lineage>
        <taxon>Eukaryota</taxon>
        <taxon>Fungi</taxon>
        <taxon>Dikarya</taxon>
        <taxon>Basidiomycota</taxon>
        <taxon>Agaricomycotina</taxon>
        <taxon>Agaricomycetes</taxon>
        <taxon>Agaricomycetidae</taxon>
        <taxon>Boletales</taxon>
        <taxon>Coniophorineae</taxon>
        <taxon>Coniophoraceae</taxon>
        <taxon>Coniophora</taxon>
    </lineage>
</organism>
<dbReference type="RefSeq" id="XP_007775172.1">
    <property type="nucleotide sequence ID" value="XM_007776982.1"/>
</dbReference>